<evidence type="ECO:0000256" key="1">
    <source>
        <dbReference type="SAM" id="MobiDB-lite"/>
    </source>
</evidence>
<dbReference type="OrthoDB" id="329272at2759"/>
<evidence type="ECO:0000313" key="2">
    <source>
        <dbReference type="EMBL" id="ROV97009.1"/>
    </source>
</evidence>
<feature type="region of interest" description="Disordered" evidence="1">
    <location>
        <begin position="198"/>
        <end position="246"/>
    </location>
</feature>
<gene>
    <name evidence="2" type="ORF">VSDG_04068</name>
</gene>
<dbReference type="AlphaFoldDB" id="A0A423W0Y9"/>
<protein>
    <submittedName>
        <fullName evidence="2">Uncharacterized protein</fullName>
    </submittedName>
</protein>
<feature type="compositionally biased region" description="Polar residues" evidence="1">
    <location>
        <begin position="1"/>
        <end position="21"/>
    </location>
</feature>
<feature type="compositionally biased region" description="Acidic residues" evidence="1">
    <location>
        <begin position="220"/>
        <end position="246"/>
    </location>
</feature>
<organism evidence="2 3">
    <name type="scientific">Cytospora chrysosperma</name>
    <name type="common">Cytospora canker fungus</name>
    <name type="synonym">Sphaeria chrysosperma</name>
    <dbReference type="NCBI Taxonomy" id="252740"/>
    <lineage>
        <taxon>Eukaryota</taxon>
        <taxon>Fungi</taxon>
        <taxon>Dikarya</taxon>
        <taxon>Ascomycota</taxon>
        <taxon>Pezizomycotina</taxon>
        <taxon>Sordariomycetes</taxon>
        <taxon>Sordariomycetidae</taxon>
        <taxon>Diaporthales</taxon>
        <taxon>Cytosporaceae</taxon>
        <taxon>Cytospora</taxon>
    </lineage>
</organism>
<accession>A0A423W0Y9</accession>
<comment type="caution">
    <text evidence="2">The sequence shown here is derived from an EMBL/GenBank/DDBJ whole genome shotgun (WGS) entry which is preliminary data.</text>
</comment>
<feature type="compositionally biased region" description="Basic residues" evidence="1">
    <location>
        <begin position="201"/>
        <end position="215"/>
    </location>
</feature>
<proteinExistence type="predicted"/>
<name>A0A423W0Y9_CYTCH</name>
<evidence type="ECO:0000313" key="3">
    <source>
        <dbReference type="Proteomes" id="UP000284375"/>
    </source>
</evidence>
<reference evidence="2 3" key="1">
    <citation type="submission" date="2015-09" db="EMBL/GenBank/DDBJ databases">
        <title>Host preference determinants of Valsa canker pathogens revealed by comparative genomics.</title>
        <authorList>
            <person name="Yin Z."/>
            <person name="Huang L."/>
        </authorList>
    </citation>
    <scope>NUCLEOTIDE SEQUENCE [LARGE SCALE GENOMIC DNA]</scope>
    <source>
        <strain evidence="2 3">YSFL</strain>
    </source>
</reference>
<sequence>MGTHNWTPSTAEAFNTSTSHRPSPHVEMLPPFGSLSLYTYDNTESFNKHQDESLPKLFLDVMAVREEVYPAEDLQVRVDQHHFVLSPTTVIQKYRGRKWAENALVNAVIEYLSYPNVADNPTTSTPTSSASEPEFGGLLYVLSDRTRKQFWHGAAGFKADKPAAVWKEFPFVGMYRWIKNDPAKRADLERARLKGRERARARAKAKSAHVARGNKRTLDEVEEENAEIDEDGSEMGEDAGDLEEDR</sequence>
<keyword evidence="3" id="KW-1185">Reference proteome</keyword>
<dbReference type="Proteomes" id="UP000284375">
    <property type="component" value="Unassembled WGS sequence"/>
</dbReference>
<dbReference type="EMBL" id="LJZO01000018">
    <property type="protein sequence ID" value="ROV97009.1"/>
    <property type="molecule type" value="Genomic_DNA"/>
</dbReference>
<feature type="region of interest" description="Disordered" evidence="1">
    <location>
        <begin position="1"/>
        <end position="25"/>
    </location>
</feature>